<dbReference type="STRING" id="526729.SAMN04324258_1963"/>
<dbReference type="PANTHER" id="PTHR30346">
    <property type="entry name" value="TRANSCRIPTIONAL DUAL REGULATOR HCAR-RELATED"/>
    <property type="match status" value="1"/>
</dbReference>
<evidence type="ECO:0000256" key="1">
    <source>
        <dbReference type="ARBA" id="ARBA00009437"/>
    </source>
</evidence>
<dbReference type="AlphaFoldDB" id="A0A1T5K9N5"/>
<evidence type="ECO:0000313" key="6">
    <source>
        <dbReference type="EMBL" id="SKC60344.1"/>
    </source>
</evidence>
<keyword evidence="3 6" id="KW-0238">DNA-binding</keyword>
<dbReference type="PROSITE" id="PS50931">
    <property type="entry name" value="HTH_LYSR"/>
    <property type="match status" value="1"/>
</dbReference>
<dbReference type="InterPro" id="IPR036388">
    <property type="entry name" value="WH-like_DNA-bd_sf"/>
</dbReference>
<dbReference type="GO" id="GO:0003700">
    <property type="term" value="F:DNA-binding transcription factor activity"/>
    <property type="evidence" value="ECO:0007669"/>
    <property type="project" value="InterPro"/>
</dbReference>
<dbReference type="Pfam" id="PF03466">
    <property type="entry name" value="LysR_substrate"/>
    <property type="match status" value="1"/>
</dbReference>
<dbReference type="InterPro" id="IPR005119">
    <property type="entry name" value="LysR_subst-bd"/>
</dbReference>
<accession>A0A1T5K9N5</accession>
<reference evidence="6 7" key="1">
    <citation type="submission" date="2017-02" db="EMBL/GenBank/DDBJ databases">
        <authorList>
            <person name="Peterson S.W."/>
        </authorList>
    </citation>
    <scope>NUCLEOTIDE SEQUENCE [LARGE SCALE GENOMIC DNA]</scope>
    <source>
        <strain evidence="6 7">DSM 21481</strain>
    </source>
</reference>
<dbReference type="GO" id="GO:0003677">
    <property type="term" value="F:DNA binding"/>
    <property type="evidence" value="ECO:0007669"/>
    <property type="project" value="UniProtKB-KW"/>
</dbReference>
<sequence length="282" mass="31096">MDEQTLRVFLSLCETESTRDTAALLRVDQSTVSRTLARLEAGLGVELFRRHGRRIALNRAGVSFRGDAARVLDEIEVARRHVRQEALGARTVRLGFLQSVARWLVPRVVTELRRDDPGRRFELRQGFAQDLFGWLDDDVLDLALVTPPPPARTTGWRLLHEQVLCVAVPPGHRLAGRAGVGVADLAGERFVAFSRTTELRGVVEGMLTEHGVEVEVAFESSEVDTIRGLVAAGMGVAVLPRPERPDAADPVYVPLEPRTTRRLGVAWPDRARPPGVVRSLTG</sequence>
<comment type="similarity">
    <text evidence="1">Belongs to the LysR transcriptional regulatory family.</text>
</comment>
<evidence type="ECO:0000256" key="4">
    <source>
        <dbReference type="ARBA" id="ARBA00023163"/>
    </source>
</evidence>
<dbReference type="SUPFAM" id="SSF53850">
    <property type="entry name" value="Periplasmic binding protein-like II"/>
    <property type="match status" value="1"/>
</dbReference>
<dbReference type="Gene3D" id="1.10.10.10">
    <property type="entry name" value="Winged helix-like DNA-binding domain superfamily/Winged helix DNA-binding domain"/>
    <property type="match status" value="1"/>
</dbReference>
<dbReference type="SUPFAM" id="SSF46785">
    <property type="entry name" value="Winged helix' DNA-binding domain"/>
    <property type="match status" value="1"/>
</dbReference>
<evidence type="ECO:0000259" key="5">
    <source>
        <dbReference type="PROSITE" id="PS50931"/>
    </source>
</evidence>
<dbReference type="InterPro" id="IPR036390">
    <property type="entry name" value="WH_DNA-bd_sf"/>
</dbReference>
<dbReference type="InterPro" id="IPR000847">
    <property type="entry name" value="LysR_HTH_N"/>
</dbReference>
<evidence type="ECO:0000256" key="2">
    <source>
        <dbReference type="ARBA" id="ARBA00023015"/>
    </source>
</evidence>
<dbReference type="GO" id="GO:0032993">
    <property type="term" value="C:protein-DNA complex"/>
    <property type="evidence" value="ECO:0007669"/>
    <property type="project" value="TreeGrafter"/>
</dbReference>
<feature type="domain" description="HTH lysR-type" evidence="5">
    <location>
        <begin position="1"/>
        <end position="58"/>
    </location>
</feature>
<gene>
    <name evidence="6" type="ORF">SAMN04324258_1963</name>
</gene>
<dbReference type="Gene3D" id="3.40.190.10">
    <property type="entry name" value="Periplasmic binding protein-like II"/>
    <property type="match status" value="2"/>
</dbReference>
<dbReference type="EMBL" id="FUZQ01000003">
    <property type="protein sequence ID" value="SKC60344.1"/>
    <property type="molecule type" value="Genomic_DNA"/>
</dbReference>
<protein>
    <submittedName>
        <fullName evidence="6">DNA-binding transcriptional regulator, LysR family</fullName>
    </submittedName>
</protein>
<dbReference type="RefSeq" id="WP_079573927.1">
    <property type="nucleotide sequence ID" value="NZ_FUZQ01000003.1"/>
</dbReference>
<dbReference type="Proteomes" id="UP000189777">
    <property type="component" value="Unassembled WGS sequence"/>
</dbReference>
<dbReference type="Pfam" id="PF00126">
    <property type="entry name" value="HTH_1"/>
    <property type="match status" value="1"/>
</dbReference>
<name>A0A1T5K9N5_9MICO</name>
<keyword evidence="7" id="KW-1185">Reference proteome</keyword>
<organism evidence="6 7">
    <name type="scientific">Krasilnikoviella flava</name>
    <dbReference type="NCBI Taxonomy" id="526729"/>
    <lineage>
        <taxon>Bacteria</taxon>
        <taxon>Bacillati</taxon>
        <taxon>Actinomycetota</taxon>
        <taxon>Actinomycetes</taxon>
        <taxon>Micrococcales</taxon>
        <taxon>Promicromonosporaceae</taxon>
        <taxon>Krasilnikoviella</taxon>
    </lineage>
</organism>
<evidence type="ECO:0000256" key="3">
    <source>
        <dbReference type="ARBA" id="ARBA00023125"/>
    </source>
</evidence>
<keyword evidence="4" id="KW-0804">Transcription</keyword>
<dbReference type="PANTHER" id="PTHR30346:SF28">
    <property type="entry name" value="HTH-TYPE TRANSCRIPTIONAL REGULATOR CYNR"/>
    <property type="match status" value="1"/>
</dbReference>
<keyword evidence="2" id="KW-0805">Transcription regulation</keyword>
<proteinExistence type="inferred from homology"/>
<evidence type="ECO:0000313" key="7">
    <source>
        <dbReference type="Proteomes" id="UP000189777"/>
    </source>
</evidence>